<feature type="compositionally biased region" description="Basic and acidic residues" evidence="1">
    <location>
        <begin position="1"/>
        <end position="24"/>
    </location>
</feature>
<dbReference type="AlphaFoldDB" id="B8A7G9"/>
<organism evidence="2 3">
    <name type="scientific">Oryza sativa subsp. indica</name>
    <name type="common">Rice</name>
    <dbReference type="NCBI Taxonomy" id="39946"/>
    <lineage>
        <taxon>Eukaryota</taxon>
        <taxon>Viridiplantae</taxon>
        <taxon>Streptophyta</taxon>
        <taxon>Embryophyta</taxon>
        <taxon>Tracheophyta</taxon>
        <taxon>Spermatophyta</taxon>
        <taxon>Magnoliopsida</taxon>
        <taxon>Liliopsida</taxon>
        <taxon>Poales</taxon>
        <taxon>Poaceae</taxon>
        <taxon>BOP clade</taxon>
        <taxon>Oryzoideae</taxon>
        <taxon>Oryzeae</taxon>
        <taxon>Oryzinae</taxon>
        <taxon>Oryza</taxon>
        <taxon>Oryza sativa</taxon>
    </lineage>
</organism>
<dbReference type="EMBL" id="CM000126">
    <property type="protein sequence ID" value="EEC70569.1"/>
    <property type="molecule type" value="Genomic_DNA"/>
</dbReference>
<evidence type="ECO:0000256" key="1">
    <source>
        <dbReference type="SAM" id="MobiDB-lite"/>
    </source>
</evidence>
<accession>B8A7G9</accession>
<dbReference type="HOGENOM" id="CLU_1707195_0_0_1"/>
<keyword evidence="3" id="KW-1185">Reference proteome</keyword>
<proteinExistence type="predicted"/>
<dbReference type="Proteomes" id="UP000007015">
    <property type="component" value="Chromosome 1"/>
</dbReference>
<dbReference type="Gramene" id="BGIOSGA003437-TA">
    <property type="protein sequence ID" value="BGIOSGA003437-PA"/>
    <property type="gene ID" value="BGIOSGA003437"/>
</dbReference>
<gene>
    <name evidence="2" type="ORF">OsI_01749</name>
</gene>
<protein>
    <submittedName>
        <fullName evidence="2">Uncharacterized protein</fullName>
    </submittedName>
</protein>
<evidence type="ECO:0000313" key="3">
    <source>
        <dbReference type="Proteomes" id="UP000007015"/>
    </source>
</evidence>
<sequence length="154" mass="17094">MTAATPEDHTADCCLGGEEKEAARRRGRRGGAAASERRRRRGGGEPGGSTAEAEWEEAAEKTMEEKERRRRVAEDRLRRSPRFLGQEKIDLAYDTPRKKSKVQPISSIFSQVPKAQGSKGLPPIPVQQLQKIGIDQCGMLPEDVATDKLLKQKK</sequence>
<feature type="region of interest" description="Disordered" evidence="1">
    <location>
        <begin position="1"/>
        <end position="102"/>
    </location>
</feature>
<reference evidence="2 3" key="1">
    <citation type="journal article" date="2005" name="PLoS Biol.">
        <title>The genomes of Oryza sativa: a history of duplications.</title>
        <authorList>
            <person name="Yu J."/>
            <person name="Wang J."/>
            <person name="Lin W."/>
            <person name="Li S."/>
            <person name="Li H."/>
            <person name="Zhou J."/>
            <person name="Ni P."/>
            <person name="Dong W."/>
            <person name="Hu S."/>
            <person name="Zeng C."/>
            <person name="Zhang J."/>
            <person name="Zhang Y."/>
            <person name="Li R."/>
            <person name="Xu Z."/>
            <person name="Li S."/>
            <person name="Li X."/>
            <person name="Zheng H."/>
            <person name="Cong L."/>
            <person name="Lin L."/>
            <person name="Yin J."/>
            <person name="Geng J."/>
            <person name="Li G."/>
            <person name="Shi J."/>
            <person name="Liu J."/>
            <person name="Lv H."/>
            <person name="Li J."/>
            <person name="Wang J."/>
            <person name="Deng Y."/>
            <person name="Ran L."/>
            <person name="Shi X."/>
            <person name="Wang X."/>
            <person name="Wu Q."/>
            <person name="Li C."/>
            <person name="Ren X."/>
            <person name="Wang J."/>
            <person name="Wang X."/>
            <person name="Li D."/>
            <person name="Liu D."/>
            <person name="Zhang X."/>
            <person name="Ji Z."/>
            <person name="Zhao W."/>
            <person name="Sun Y."/>
            <person name="Zhang Z."/>
            <person name="Bao J."/>
            <person name="Han Y."/>
            <person name="Dong L."/>
            <person name="Ji J."/>
            <person name="Chen P."/>
            <person name="Wu S."/>
            <person name="Liu J."/>
            <person name="Xiao Y."/>
            <person name="Bu D."/>
            <person name="Tan J."/>
            <person name="Yang L."/>
            <person name="Ye C."/>
            <person name="Zhang J."/>
            <person name="Xu J."/>
            <person name="Zhou Y."/>
            <person name="Yu Y."/>
            <person name="Zhang B."/>
            <person name="Zhuang S."/>
            <person name="Wei H."/>
            <person name="Liu B."/>
            <person name="Lei M."/>
            <person name="Yu H."/>
            <person name="Li Y."/>
            <person name="Xu H."/>
            <person name="Wei S."/>
            <person name="He X."/>
            <person name="Fang L."/>
            <person name="Zhang Z."/>
            <person name="Zhang Y."/>
            <person name="Huang X."/>
            <person name="Su Z."/>
            <person name="Tong W."/>
            <person name="Li J."/>
            <person name="Tong Z."/>
            <person name="Li S."/>
            <person name="Ye J."/>
            <person name="Wang L."/>
            <person name="Fang L."/>
            <person name="Lei T."/>
            <person name="Chen C."/>
            <person name="Chen H."/>
            <person name="Xu Z."/>
            <person name="Li H."/>
            <person name="Huang H."/>
            <person name="Zhang F."/>
            <person name="Xu H."/>
            <person name="Li N."/>
            <person name="Zhao C."/>
            <person name="Li S."/>
            <person name="Dong L."/>
            <person name="Huang Y."/>
            <person name="Li L."/>
            <person name="Xi Y."/>
            <person name="Qi Q."/>
            <person name="Li W."/>
            <person name="Zhang B."/>
            <person name="Hu W."/>
            <person name="Zhang Y."/>
            <person name="Tian X."/>
            <person name="Jiao Y."/>
            <person name="Liang X."/>
            <person name="Jin J."/>
            <person name="Gao L."/>
            <person name="Zheng W."/>
            <person name="Hao B."/>
            <person name="Liu S."/>
            <person name="Wang W."/>
            <person name="Yuan L."/>
            <person name="Cao M."/>
            <person name="McDermott J."/>
            <person name="Samudrala R."/>
            <person name="Wang J."/>
            <person name="Wong G.K."/>
            <person name="Yang H."/>
        </authorList>
    </citation>
    <scope>NUCLEOTIDE SEQUENCE [LARGE SCALE GENOMIC DNA]</scope>
    <source>
        <strain evidence="3">cv. 93-11</strain>
    </source>
</reference>
<feature type="compositionally biased region" description="Basic and acidic residues" evidence="1">
    <location>
        <begin position="85"/>
        <end position="97"/>
    </location>
</feature>
<feature type="compositionally biased region" description="Basic and acidic residues" evidence="1">
    <location>
        <begin position="58"/>
        <end position="78"/>
    </location>
</feature>
<evidence type="ECO:0000313" key="2">
    <source>
        <dbReference type="EMBL" id="EEC70569.1"/>
    </source>
</evidence>
<name>B8A7G9_ORYSI</name>